<accession>A0AAE9VRA2</accession>
<dbReference type="InterPro" id="IPR027417">
    <property type="entry name" value="P-loop_NTPase"/>
</dbReference>
<dbReference type="SUPFAM" id="SSF52540">
    <property type="entry name" value="P-loop containing nucleoside triphosphate hydrolases"/>
    <property type="match status" value="1"/>
</dbReference>
<feature type="domain" description="NadR/Ttd14 AAA" evidence="1">
    <location>
        <begin position="4"/>
        <end position="160"/>
    </location>
</feature>
<keyword evidence="3" id="KW-1185">Reference proteome</keyword>
<dbReference type="PANTHER" id="PTHR37512">
    <property type="entry name" value="TRIFUNCTIONAL NAD BIOSYNTHESIS/REGULATOR PROTEIN NADR"/>
    <property type="match status" value="1"/>
</dbReference>
<evidence type="ECO:0000313" key="3">
    <source>
        <dbReference type="Proteomes" id="UP001212189"/>
    </source>
</evidence>
<dbReference type="PANTHER" id="PTHR37512:SF1">
    <property type="entry name" value="NADR_TTD14 AAA DOMAIN-CONTAINING PROTEIN"/>
    <property type="match status" value="1"/>
</dbReference>
<dbReference type="EMBL" id="CP114976">
    <property type="protein sequence ID" value="WBE24890.1"/>
    <property type="molecule type" value="Genomic_DNA"/>
</dbReference>
<evidence type="ECO:0000313" key="2">
    <source>
        <dbReference type="EMBL" id="WBE24890.1"/>
    </source>
</evidence>
<protein>
    <submittedName>
        <fullName evidence="2">AAA family ATPase</fullName>
    </submittedName>
</protein>
<sequence length="175" mass="19850">MQVVVLTGPESAGKSSLSRALAERFNAPLVSEFVREFIQQAQRDTCYADISNIAEQQWQQELAARALQPPLLLLDTHLLSNILWSETLFQQSPAWLETALLSQKYDLIALLSPEGMPWQADGQRCQPDLGERLKFHSRLDDWLEQHQQPVLHLSGSWQQRYATLEQAITQLLGSA</sequence>
<dbReference type="RefSeq" id="WP_269817833.1">
    <property type="nucleotide sequence ID" value="NZ_CP114976.1"/>
</dbReference>
<proteinExistence type="predicted"/>
<dbReference type="Gene3D" id="3.40.50.300">
    <property type="entry name" value="P-loop containing nucleotide triphosphate hydrolases"/>
    <property type="match status" value="1"/>
</dbReference>
<name>A0AAE9VRA2_9GAMM</name>
<dbReference type="InterPro" id="IPR052735">
    <property type="entry name" value="NAD_biosynth-regulator"/>
</dbReference>
<organism evidence="2 3">
    <name type="scientific">Denitrificimonas caeni</name>
    <dbReference type="NCBI Taxonomy" id="521720"/>
    <lineage>
        <taxon>Bacteria</taxon>
        <taxon>Pseudomonadati</taxon>
        <taxon>Pseudomonadota</taxon>
        <taxon>Gammaproteobacteria</taxon>
        <taxon>Pseudomonadales</taxon>
        <taxon>Pseudomonadaceae</taxon>
        <taxon>Denitrificimonas</taxon>
    </lineage>
</organism>
<dbReference type="Pfam" id="PF13521">
    <property type="entry name" value="AAA_28"/>
    <property type="match status" value="1"/>
</dbReference>
<dbReference type="AlphaFoldDB" id="A0AAE9VRA2"/>
<dbReference type="InterPro" id="IPR038727">
    <property type="entry name" value="NadR/Ttd14_AAA_dom"/>
</dbReference>
<reference evidence="2 3" key="1">
    <citation type="submission" date="2022-12" db="EMBL/GenBank/DDBJ databases">
        <title>Coexistence and Characterization of a Novel Tigecycline Resistance gene tet(X) variant and blaNDM-1 in a Pseudomonas caeni Isolate of Chicken Origin.</title>
        <authorList>
            <person name="Lu X."/>
            <person name="Zhang L."/>
            <person name="Li R."/>
            <person name="Wang Z."/>
        </authorList>
    </citation>
    <scope>NUCLEOTIDE SEQUENCE [LARGE SCALE GENOMIC DNA]</scope>
    <source>
        <strain evidence="2 3">CE14</strain>
    </source>
</reference>
<dbReference type="Proteomes" id="UP001212189">
    <property type="component" value="Chromosome"/>
</dbReference>
<gene>
    <name evidence="2" type="ORF">O6P33_11055</name>
</gene>
<dbReference type="KEGG" id="dce:O6P33_11055"/>
<evidence type="ECO:0000259" key="1">
    <source>
        <dbReference type="Pfam" id="PF13521"/>
    </source>
</evidence>